<dbReference type="EMBL" id="QGGL01000002">
    <property type="protein sequence ID" value="PWK15777.1"/>
    <property type="molecule type" value="Genomic_DNA"/>
</dbReference>
<reference evidence="2 3" key="1">
    <citation type="submission" date="2018-05" db="EMBL/GenBank/DDBJ databases">
        <title>Genomic Encyclopedia of Type Strains, Phase IV (KMG-IV): sequencing the most valuable type-strain genomes for metagenomic binning, comparative biology and taxonomic classification.</title>
        <authorList>
            <person name="Goeker M."/>
        </authorList>
    </citation>
    <scope>NUCLEOTIDE SEQUENCE [LARGE SCALE GENOMIC DNA]</scope>
    <source>
        <strain evidence="2 3">DSM 18773</strain>
    </source>
</reference>
<evidence type="ECO:0000313" key="3">
    <source>
        <dbReference type="Proteomes" id="UP000245634"/>
    </source>
</evidence>
<dbReference type="RefSeq" id="WP_170119216.1">
    <property type="nucleotide sequence ID" value="NZ_QGGL01000002.1"/>
</dbReference>
<gene>
    <name evidence="2" type="ORF">C7459_10217</name>
</gene>
<evidence type="ECO:0000313" key="2">
    <source>
        <dbReference type="EMBL" id="PWK15777.1"/>
    </source>
</evidence>
<proteinExistence type="predicted"/>
<sequence length="45" mass="5230">MLNGIEIFFNLLWLFLLGFGAWMTVRILRKPDPFDEGTAVVEDED</sequence>
<keyword evidence="3" id="KW-1185">Reference proteome</keyword>
<accession>A0A316DCA7</accession>
<keyword evidence="1" id="KW-1133">Transmembrane helix</keyword>
<comment type="caution">
    <text evidence="2">The sequence shown here is derived from an EMBL/GenBank/DDBJ whole genome shotgun (WGS) entry which is preliminary data.</text>
</comment>
<feature type="transmembrane region" description="Helical" evidence="1">
    <location>
        <begin position="7"/>
        <end position="25"/>
    </location>
</feature>
<protein>
    <recommendedName>
        <fullName evidence="4">Cbb3-type cytochrome oxidase component FixQ</fullName>
    </recommendedName>
</protein>
<organism evidence="2 3">
    <name type="scientific">Tumebacillus permanentifrigoris</name>
    <dbReference type="NCBI Taxonomy" id="378543"/>
    <lineage>
        <taxon>Bacteria</taxon>
        <taxon>Bacillati</taxon>
        <taxon>Bacillota</taxon>
        <taxon>Bacilli</taxon>
        <taxon>Bacillales</taxon>
        <taxon>Alicyclobacillaceae</taxon>
        <taxon>Tumebacillus</taxon>
    </lineage>
</organism>
<evidence type="ECO:0008006" key="4">
    <source>
        <dbReference type="Google" id="ProtNLM"/>
    </source>
</evidence>
<name>A0A316DCA7_9BACL</name>
<evidence type="ECO:0000256" key="1">
    <source>
        <dbReference type="SAM" id="Phobius"/>
    </source>
</evidence>
<keyword evidence="1" id="KW-0812">Transmembrane</keyword>
<dbReference type="AlphaFoldDB" id="A0A316DCA7"/>
<dbReference type="Proteomes" id="UP000245634">
    <property type="component" value="Unassembled WGS sequence"/>
</dbReference>
<keyword evidence="1" id="KW-0472">Membrane</keyword>